<feature type="compositionally biased region" description="Basic and acidic residues" evidence="1">
    <location>
        <begin position="377"/>
        <end position="386"/>
    </location>
</feature>
<dbReference type="EMBL" id="JABCKI010005732">
    <property type="protein sequence ID" value="KAG5639068.1"/>
    <property type="molecule type" value="Genomic_DNA"/>
</dbReference>
<feature type="compositionally biased region" description="Low complexity" evidence="1">
    <location>
        <begin position="564"/>
        <end position="573"/>
    </location>
</feature>
<dbReference type="AlphaFoldDB" id="A0A9P7FVV4"/>
<feature type="compositionally biased region" description="Low complexity" evidence="1">
    <location>
        <begin position="581"/>
        <end position="590"/>
    </location>
</feature>
<dbReference type="OrthoDB" id="3357341at2759"/>
<feature type="region of interest" description="Disordered" evidence="1">
    <location>
        <begin position="336"/>
        <end position="602"/>
    </location>
</feature>
<evidence type="ECO:0000313" key="3">
    <source>
        <dbReference type="Proteomes" id="UP000717328"/>
    </source>
</evidence>
<organism evidence="2 3">
    <name type="scientific">Sphagnurus paluster</name>
    <dbReference type="NCBI Taxonomy" id="117069"/>
    <lineage>
        <taxon>Eukaryota</taxon>
        <taxon>Fungi</taxon>
        <taxon>Dikarya</taxon>
        <taxon>Basidiomycota</taxon>
        <taxon>Agaricomycotina</taxon>
        <taxon>Agaricomycetes</taxon>
        <taxon>Agaricomycetidae</taxon>
        <taxon>Agaricales</taxon>
        <taxon>Tricholomatineae</taxon>
        <taxon>Lyophyllaceae</taxon>
        <taxon>Sphagnurus</taxon>
    </lineage>
</organism>
<keyword evidence="3" id="KW-1185">Reference proteome</keyword>
<reference evidence="2" key="1">
    <citation type="submission" date="2021-02" db="EMBL/GenBank/DDBJ databases">
        <authorList>
            <person name="Nieuwenhuis M."/>
            <person name="Van De Peppel L.J.J."/>
        </authorList>
    </citation>
    <scope>NUCLEOTIDE SEQUENCE</scope>
    <source>
        <strain evidence="2">D49</strain>
    </source>
</reference>
<accession>A0A9P7FVV4</accession>
<feature type="compositionally biased region" description="Pro residues" evidence="1">
    <location>
        <begin position="207"/>
        <end position="218"/>
    </location>
</feature>
<feature type="region of interest" description="Disordered" evidence="1">
    <location>
        <begin position="197"/>
        <end position="222"/>
    </location>
</feature>
<feature type="compositionally biased region" description="Pro residues" evidence="1">
    <location>
        <begin position="418"/>
        <end position="430"/>
    </location>
</feature>
<feature type="compositionally biased region" description="Basic and acidic residues" evidence="1">
    <location>
        <begin position="336"/>
        <end position="348"/>
    </location>
</feature>
<feature type="compositionally biased region" description="Pro residues" evidence="1">
    <location>
        <begin position="486"/>
        <end position="508"/>
    </location>
</feature>
<evidence type="ECO:0000313" key="2">
    <source>
        <dbReference type="EMBL" id="KAG5639068.1"/>
    </source>
</evidence>
<sequence>MSLDQNLFTLHLTQNKDNPHVVDLVDPSGTVHYRKQRIPGTEYKVEVYDPISESLLVTATSPLATSKAKVLELCNPTMLVDLKYTGTLSFRWAFKWEDNEFEWKREECFMLRKPDPPVLVAVTKEPAGRLKTSTVQILDYNLNRFDIDDRKGLEIVILTALLTFQDANEAHRTPQEKSSGSGMPAVARRASASVAALASGSASADTTPPPPLPPPKPAPKTGVDRIAEMQAARGEYNEITVEEEGHVDHYAQYCAGLLEVRSWFTFWCIEGSLIDCIGTQDDAMLFVTVKSAAAEQVPKVLQVVEQTKRIRHKAGLSEDSELHQYVLYDTEKQKGPRRINLDDKDKAKKASAYSPPTSLTIHLSKIDMPELQPKASGGDRHAKDDSGSGSSSIFSRHKTDKESRKKEDKKASSTSTKPPTPPQNTRPPVKPNQGRSSSSSPKPHGRIPHQTHTQSSTPPAPASTSKYSNSNSNSHPTVNTYTAPPSSRPHAPPIHAPPAQHPAFPTPHIPGQSSGGGGTLNAGWNRPARHSFHAGTGTANAFYGPGTYAPPPPKQQQHPYAASHAQPPATHAHVPPPPAPVAAAPAPHKPNTLGGLISSFLR</sequence>
<proteinExistence type="predicted"/>
<protein>
    <submittedName>
        <fullName evidence="2">Uncharacterized protein</fullName>
    </submittedName>
</protein>
<gene>
    <name evidence="2" type="ORF">H0H81_007012</name>
</gene>
<feature type="compositionally biased region" description="Basic and acidic residues" evidence="1">
    <location>
        <begin position="397"/>
        <end position="411"/>
    </location>
</feature>
<evidence type="ECO:0000256" key="1">
    <source>
        <dbReference type="SAM" id="MobiDB-lite"/>
    </source>
</evidence>
<reference evidence="2" key="2">
    <citation type="submission" date="2021-10" db="EMBL/GenBank/DDBJ databases">
        <title>Phylogenomics reveals ancestral predisposition of the termite-cultivated fungus Termitomyces towards a domesticated lifestyle.</title>
        <authorList>
            <person name="Auxier B."/>
            <person name="Grum-Grzhimaylo A."/>
            <person name="Cardenas M.E."/>
            <person name="Lodge J.D."/>
            <person name="Laessoe T."/>
            <person name="Pedersen O."/>
            <person name="Smith M.E."/>
            <person name="Kuyper T.W."/>
            <person name="Franco-Molano E.A."/>
            <person name="Baroni T.J."/>
            <person name="Aanen D.K."/>
        </authorList>
    </citation>
    <scope>NUCLEOTIDE SEQUENCE</scope>
    <source>
        <strain evidence="2">D49</strain>
    </source>
</reference>
<feature type="compositionally biased region" description="Low complexity" evidence="1">
    <location>
        <begin position="450"/>
        <end position="474"/>
    </location>
</feature>
<dbReference type="Proteomes" id="UP000717328">
    <property type="component" value="Unassembled WGS sequence"/>
</dbReference>
<comment type="caution">
    <text evidence="2">The sequence shown here is derived from an EMBL/GenBank/DDBJ whole genome shotgun (WGS) entry which is preliminary data.</text>
</comment>
<name>A0A9P7FVV4_9AGAR</name>